<gene>
    <name evidence="2" type="ORF">SAMN05421730_103139</name>
</gene>
<dbReference type="GO" id="GO:0000150">
    <property type="term" value="F:DNA strand exchange activity"/>
    <property type="evidence" value="ECO:0007669"/>
    <property type="project" value="InterPro"/>
</dbReference>
<dbReference type="Pfam" id="PF00239">
    <property type="entry name" value="Resolvase"/>
    <property type="match status" value="1"/>
</dbReference>
<evidence type="ECO:0000313" key="2">
    <source>
        <dbReference type="EMBL" id="SCP99068.1"/>
    </source>
</evidence>
<reference evidence="2 3" key="1">
    <citation type="submission" date="2016-09" db="EMBL/GenBank/DDBJ databases">
        <authorList>
            <person name="Capua I."/>
            <person name="De Benedictis P."/>
            <person name="Joannis T."/>
            <person name="Lombin L.H."/>
            <person name="Cattoli G."/>
        </authorList>
    </citation>
    <scope>NUCLEOTIDE SEQUENCE [LARGE SCALE GENOMIC DNA]</scope>
    <source>
        <strain evidence="2 3">GluBS11</strain>
    </source>
</reference>
<evidence type="ECO:0000259" key="1">
    <source>
        <dbReference type="Pfam" id="PF00239"/>
    </source>
</evidence>
<sequence length="117" mass="13333">MEEHVRICIYVRSNDRSSKLDTRLEELLEFAKQHSLKVTKCIVEIDEAGDISREGIKQLLRGLCDGEYEMILITSIDTITKCGKEIHSFLETVERYGKSLYSVGDGKKLTINSYSIS</sequence>
<dbReference type="AlphaFoldDB" id="A0A1D3TXK3"/>
<organism evidence="2 3">
    <name type="scientific">Anaerobium acetethylicum</name>
    <dbReference type="NCBI Taxonomy" id="1619234"/>
    <lineage>
        <taxon>Bacteria</taxon>
        <taxon>Bacillati</taxon>
        <taxon>Bacillota</taxon>
        <taxon>Clostridia</taxon>
        <taxon>Lachnospirales</taxon>
        <taxon>Lachnospiraceae</taxon>
        <taxon>Anaerobium</taxon>
    </lineage>
</organism>
<dbReference type="Gene3D" id="3.40.50.1390">
    <property type="entry name" value="Resolvase, N-terminal catalytic domain"/>
    <property type="match status" value="1"/>
</dbReference>
<feature type="domain" description="Resolvase/invertase-type recombinase catalytic" evidence="1">
    <location>
        <begin position="9"/>
        <end position="106"/>
    </location>
</feature>
<evidence type="ECO:0000313" key="3">
    <source>
        <dbReference type="Proteomes" id="UP000199315"/>
    </source>
</evidence>
<dbReference type="InterPro" id="IPR036162">
    <property type="entry name" value="Resolvase-like_N_sf"/>
</dbReference>
<dbReference type="STRING" id="1619234.SAMN05421730_103139"/>
<dbReference type="EMBL" id="FMKA01000031">
    <property type="protein sequence ID" value="SCP99068.1"/>
    <property type="molecule type" value="Genomic_DNA"/>
</dbReference>
<proteinExistence type="predicted"/>
<accession>A0A1D3TXK3</accession>
<dbReference type="InterPro" id="IPR006119">
    <property type="entry name" value="Resolv_N"/>
</dbReference>
<keyword evidence="3" id="KW-1185">Reference proteome</keyword>
<dbReference type="Proteomes" id="UP000199315">
    <property type="component" value="Unassembled WGS sequence"/>
</dbReference>
<name>A0A1D3TXK3_9FIRM</name>
<protein>
    <submittedName>
        <fullName evidence="2">Resolvase, N terminal domain</fullName>
    </submittedName>
</protein>
<dbReference type="GO" id="GO:0003677">
    <property type="term" value="F:DNA binding"/>
    <property type="evidence" value="ECO:0007669"/>
    <property type="project" value="InterPro"/>
</dbReference>
<dbReference type="SUPFAM" id="SSF53041">
    <property type="entry name" value="Resolvase-like"/>
    <property type="match status" value="1"/>
</dbReference>